<keyword evidence="2" id="KW-1185">Reference proteome</keyword>
<dbReference type="STRING" id="1454001.AW08_03258"/>
<dbReference type="AlphaFoldDB" id="A0A011PGF2"/>
<name>A0A011PGF2_9PROT</name>
<evidence type="ECO:0000313" key="1">
    <source>
        <dbReference type="EMBL" id="EXI65339.1"/>
    </source>
</evidence>
<reference evidence="1" key="1">
    <citation type="submission" date="2014-02" db="EMBL/GenBank/DDBJ databases">
        <title>Expanding our view of genomic diversity in Candidatus Accumulibacter clades.</title>
        <authorList>
            <person name="Skennerton C.T."/>
            <person name="Barr J.J."/>
            <person name="Slater F.R."/>
            <person name="Bond P.L."/>
            <person name="Tyson G.W."/>
        </authorList>
    </citation>
    <scope>NUCLEOTIDE SEQUENCE [LARGE SCALE GENOMIC DNA]</scope>
</reference>
<organism evidence="1 2">
    <name type="scientific">Candidatus Accumulibacter adjunctus</name>
    <dbReference type="NCBI Taxonomy" id="1454001"/>
    <lineage>
        <taxon>Bacteria</taxon>
        <taxon>Pseudomonadati</taxon>
        <taxon>Pseudomonadota</taxon>
        <taxon>Betaproteobacteria</taxon>
        <taxon>Candidatus Accumulibacter</taxon>
    </lineage>
</organism>
<dbReference type="PATRIC" id="fig|1454001.3.peg.3305"/>
<proteinExistence type="predicted"/>
<dbReference type="NCBIfam" id="NF041061">
    <property type="entry name" value="DpdD"/>
    <property type="match status" value="1"/>
</dbReference>
<dbReference type="InterPro" id="IPR049807">
    <property type="entry name" value="DpdD-like"/>
</dbReference>
<comment type="caution">
    <text evidence="1">The sequence shown here is derived from an EMBL/GenBank/DDBJ whole genome shotgun (WGS) entry which is preliminary data.</text>
</comment>
<sequence length="737" mass="81066">MRADTGHWLERFFDGDNGLRWSALQDPTHPWSPQLLPWIALAKADDRDLPIILPRLEADDRPSWYCAGRSARGALRLHEALQAFIGPSYSDFDGRPYPLNADDPVEAAFAEDTVAPAYRIRASTPGDVRRIQRALELYCGLLERMPEQVRHGRRPLGALRAELDRAVAAGDEAEAGRLLEKIRGIGRLDAENLLYVHVGVRAGLGQWRELAEDGALLNQLIGLRLPPRVLADIHDALYRRYVEPSEDADAPEYALAAFRAAGLARRSTLFGSRRGLRGARVLKAFFLYELAREDQASTGLADLADELEGLDDTFAHALATLGRPTEASPPADPMDVADAAFDDLEIDRALDLYVQAPPSRKRLSRLIRCAEDVGTAEATKRVIDAIQPGDDAGNLPPSWAARLQALLEKCTADEDTRAPKGWLEWARRVEAGMGEDEAMSALREHMATWDPAELSGSKVQADELTGIINNASASAEPVFREAAPLLYQALIPESGAPPRRVKPLLQILVTKVAFLADPSQTELELARDMASTLLLIGLDAKEYEDLITDLEDLMGTQMSVFTLGWSLDLAELFAINPCPDPERRLRLVLRVTEAVRRLAHRLSPADAMVIEQLCRDYGIDCPAEIGQVETGRIDGAADALSGKSVGIYTLVEPAGQRAAALLYQICPTVRVELNSDHECTKALSHLARSADLFVFAWKSSKHQAFYCVKDHRDANNPMIQAQGKGTSSILRALLEFV</sequence>
<evidence type="ECO:0000313" key="2">
    <source>
        <dbReference type="Proteomes" id="UP000020218"/>
    </source>
</evidence>
<dbReference type="Proteomes" id="UP000020218">
    <property type="component" value="Unassembled WGS sequence"/>
</dbReference>
<accession>A0A011PGF2</accession>
<gene>
    <name evidence="1" type="ORF">AW08_03258</name>
</gene>
<protein>
    <submittedName>
        <fullName evidence="1">Uncharacterized protein</fullName>
    </submittedName>
</protein>
<dbReference type="EMBL" id="JFAX01000024">
    <property type="protein sequence ID" value="EXI65339.1"/>
    <property type="molecule type" value="Genomic_DNA"/>
</dbReference>